<organism evidence="2 3">
    <name type="scientific">Heligmosomoides polygyrus</name>
    <name type="common">Parasitic roundworm</name>
    <dbReference type="NCBI Taxonomy" id="6339"/>
    <lineage>
        <taxon>Eukaryota</taxon>
        <taxon>Metazoa</taxon>
        <taxon>Ecdysozoa</taxon>
        <taxon>Nematoda</taxon>
        <taxon>Chromadorea</taxon>
        <taxon>Rhabditida</taxon>
        <taxon>Rhabditina</taxon>
        <taxon>Rhabditomorpha</taxon>
        <taxon>Strongyloidea</taxon>
        <taxon>Heligmosomidae</taxon>
        <taxon>Heligmosomoides</taxon>
    </lineage>
</organism>
<dbReference type="EMBL" id="UZAH01000796">
    <property type="protein sequence ID" value="VDO19257.1"/>
    <property type="molecule type" value="Genomic_DNA"/>
</dbReference>
<name>A0A183F3Y2_HELPZ</name>
<dbReference type="WBParaSite" id="HPBE_0000087401-mRNA-1">
    <property type="protein sequence ID" value="HPBE_0000087401-mRNA-1"/>
    <property type="gene ID" value="HPBE_0000087401"/>
</dbReference>
<dbReference type="Proteomes" id="UP000050761">
    <property type="component" value="Unassembled WGS sequence"/>
</dbReference>
<gene>
    <name evidence="1" type="ORF">HPBE_LOCUS875</name>
</gene>
<evidence type="ECO:0000313" key="3">
    <source>
        <dbReference type="WBParaSite" id="HPBE_0000087401-mRNA-1"/>
    </source>
</evidence>
<accession>A0A3P7UA58</accession>
<reference evidence="3" key="2">
    <citation type="submission" date="2019-09" db="UniProtKB">
        <authorList>
            <consortium name="WormBaseParasite"/>
        </authorList>
    </citation>
    <scope>IDENTIFICATION</scope>
</reference>
<reference evidence="1 2" key="1">
    <citation type="submission" date="2018-11" db="EMBL/GenBank/DDBJ databases">
        <authorList>
            <consortium name="Pathogen Informatics"/>
        </authorList>
    </citation>
    <scope>NUCLEOTIDE SEQUENCE [LARGE SCALE GENOMIC DNA]</scope>
</reference>
<keyword evidence="2" id="KW-1185">Reference proteome</keyword>
<protein>
    <submittedName>
        <fullName evidence="3">Transposase</fullName>
    </submittedName>
</protein>
<evidence type="ECO:0000313" key="1">
    <source>
        <dbReference type="EMBL" id="VDO19257.1"/>
    </source>
</evidence>
<proteinExistence type="predicted"/>
<sequence>MKQILSRTKLLKPLGLCMTVHVYPGDVRKLHAWMITFNITCAFQKYRHSGLQWKWTMFAVGVCFRLRWFLPNLSDASFPRPSLEKRWQRLLRVS</sequence>
<evidence type="ECO:0000313" key="2">
    <source>
        <dbReference type="Proteomes" id="UP000050761"/>
    </source>
</evidence>
<dbReference type="AlphaFoldDB" id="A0A183F3Y2"/>
<accession>A0A183F3Y2</accession>